<dbReference type="PANTHER" id="PTHR30337">
    <property type="entry name" value="COMPONENT OF ATP-DEPENDENT DSDNA EXONUCLEASE"/>
    <property type="match status" value="1"/>
</dbReference>
<feature type="domain" description="Calcineurin-like phosphoesterase" evidence="8">
    <location>
        <begin position="1"/>
        <end position="218"/>
    </location>
</feature>
<evidence type="ECO:0000256" key="5">
    <source>
        <dbReference type="ARBA" id="ARBA00022801"/>
    </source>
</evidence>
<sequence>MRLLHTSDWHLGRSFHRVNLLGAQRAYLDHLVETVRARGVEAVLVAGDVYDRAVPPLAAVELFDEALHRLAELGVPTVMISGNHDSARRLGVGAGLMERAGIHLRTDPVGCGTPVLLTDAHGPVALYGLPYLEPAMVRDALGAPRADHAAVLGAAMDRVRADLADRPAGTRSVVLAHAFVTGGTVSDSERDITVGGVASVPAAVFDGVDYAALGHLHGCQTLTERVRYSGSPLAYSFSEADHRKSSWLVDLDADGAVRAERVDAPVPRPLARIRGPLERLLDDPALARHEDSWVEATLTDSARPHEPMARLAKRFGHLVSLVFDPDEGPDRSLASYAQRLRGRSDQEIAEDFVEHVRSGRGADEHERAELRSAIDEVRVDDMVAEVAR</sequence>
<dbReference type="InterPro" id="IPR004843">
    <property type="entry name" value="Calcineurin-like_PHP"/>
</dbReference>
<keyword evidence="7" id="KW-0255">Endonuclease</keyword>
<dbReference type="Pfam" id="PF00149">
    <property type="entry name" value="Metallophos"/>
    <property type="match status" value="1"/>
</dbReference>
<evidence type="ECO:0000256" key="2">
    <source>
        <dbReference type="ARBA" id="ARBA00011322"/>
    </source>
</evidence>
<dbReference type="GO" id="GO:0004527">
    <property type="term" value="F:exonuclease activity"/>
    <property type="evidence" value="ECO:0007669"/>
    <property type="project" value="UniProtKB-KW"/>
</dbReference>
<dbReference type="PANTHER" id="PTHR30337:SF0">
    <property type="entry name" value="NUCLEASE SBCCD SUBUNIT D"/>
    <property type="match status" value="1"/>
</dbReference>
<evidence type="ECO:0000313" key="11">
    <source>
        <dbReference type="Proteomes" id="UP001626628"/>
    </source>
</evidence>
<organism evidence="10 11">
    <name type="scientific">Streptomyces sirii</name>
    <dbReference type="NCBI Taxonomy" id="3127701"/>
    <lineage>
        <taxon>Bacteria</taxon>
        <taxon>Bacillati</taxon>
        <taxon>Actinomycetota</taxon>
        <taxon>Actinomycetes</taxon>
        <taxon>Kitasatosporales</taxon>
        <taxon>Streptomycetaceae</taxon>
        <taxon>Streptomyces</taxon>
    </lineage>
</organism>
<feature type="domain" description="Nuclease SbcCD subunit D C-terminal" evidence="9">
    <location>
        <begin position="267"/>
        <end position="356"/>
    </location>
</feature>
<dbReference type="Proteomes" id="UP001626628">
    <property type="component" value="Chromosome"/>
</dbReference>
<keyword evidence="7" id="KW-0233">DNA recombination</keyword>
<name>A0ABZ2QYJ1_9ACTN</name>
<dbReference type="RefSeq" id="WP_407288941.1">
    <property type="nucleotide sequence ID" value="NZ_CP147982.1"/>
</dbReference>
<dbReference type="InterPro" id="IPR050535">
    <property type="entry name" value="DNA_Repair-Maintenance_Comp"/>
</dbReference>
<gene>
    <name evidence="7" type="primary">sbcD</name>
    <name evidence="10" type="ORF">WAB15_36630</name>
</gene>
<evidence type="ECO:0000256" key="7">
    <source>
        <dbReference type="RuleBase" id="RU363069"/>
    </source>
</evidence>
<evidence type="ECO:0000313" key="10">
    <source>
        <dbReference type="EMBL" id="WXK81098.1"/>
    </source>
</evidence>
<comment type="subunit">
    <text evidence="2 7">Heterodimer of SbcC and SbcD.</text>
</comment>
<dbReference type="InterPro" id="IPR026843">
    <property type="entry name" value="SbcD_C"/>
</dbReference>
<evidence type="ECO:0000256" key="6">
    <source>
        <dbReference type="ARBA" id="ARBA00022839"/>
    </source>
</evidence>
<dbReference type="InterPro" id="IPR041796">
    <property type="entry name" value="Mre11_N"/>
</dbReference>
<evidence type="ECO:0000259" key="9">
    <source>
        <dbReference type="Pfam" id="PF12320"/>
    </source>
</evidence>
<dbReference type="CDD" id="cd00840">
    <property type="entry name" value="MPP_Mre11_N"/>
    <property type="match status" value="1"/>
</dbReference>
<keyword evidence="6 7" id="KW-0269">Exonuclease</keyword>
<proteinExistence type="inferred from homology"/>
<dbReference type="EMBL" id="CP147982">
    <property type="protein sequence ID" value="WXK81098.1"/>
    <property type="molecule type" value="Genomic_DNA"/>
</dbReference>
<dbReference type="SUPFAM" id="SSF56300">
    <property type="entry name" value="Metallo-dependent phosphatases"/>
    <property type="match status" value="1"/>
</dbReference>
<comment type="similarity">
    <text evidence="1 7">Belongs to the SbcD family.</text>
</comment>
<keyword evidence="7" id="KW-0235">DNA replication</keyword>
<protein>
    <recommendedName>
        <fullName evidence="3 7">Nuclease SbcCD subunit D</fullName>
    </recommendedName>
</protein>
<keyword evidence="11" id="KW-1185">Reference proteome</keyword>
<keyword evidence="5 7" id="KW-0378">Hydrolase</keyword>
<dbReference type="InterPro" id="IPR029052">
    <property type="entry name" value="Metallo-depent_PP-like"/>
</dbReference>
<dbReference type="Gene3D" id="3.60.21.10">
    <property type="match status" value="1"/>
</dbReference>
<accession>A0ABZ2QYJ1</accession>
<dbReference type="Pfam" id="PF12320">
    <property type="entry name" value="SbcD_C"/>
    <property type="match status" value="1"/>
</dbReference>
<reference evidence="10 11" key="1">
    <citation type="submission" date="2024-03" db="EMBL/GenBank/DDBJ databases">
        <title>The complete genome of Streptomyces sirii sp.nov.</title>
        <authorList>
            <person name="Zakalyukina Y.V."/>
            <person name="Belik A.R."/>
            <person name="Biryukov M.V."/>
            <person name="Baturina O.A."/>
            <person name="Kabilov M.R."/>
        </authorList>
    </citation>
    <scope>NUCLEOTIDE SEQUENCE [LARGE SCALE GENOMIC DNA]</scope>
    <source>
        <strain evidence="10 11">BP-8</strain>
    </source>
</reference>
<evidence type="ECO:0000256" key="1">
    <source>
        <dbReference type="ARBA" id="ARBA00010555"/>
    </source>
</evidence>
<comment type="function">
    <text evidence="7">SbcCD cleaves DNA hairpin structures. These structures can inhibit DNA replication and are intermediates in certain DNA recombination reactions. The complex acts as a 3'-&gt;5' double strand exonuclease that can open hairpins. It also has a 5' single-strand endonuclease activity.</text>
</comment>
<evidence type="ECO:0000256" key="4">
    <source>
        <dbReference type="ARBA" id="ARBA00022722"/>
    </source>
</evidence>
<dbReference type="InterPro" id="IPR004593">
    <property type="entry name" value="SbcD"/>
</dbReference>
<evidence type="ECO:0000256" key="3">
    <source>
        <dbReference type="ARBA" id="ARBA00013365"/>
    </source>
</evidence>
<keyword evidence="4 7" id="KW-0540">Nuclease</keyword>
<dbReference type="NCBIfam" id="TIGR00619">
    <property type="entry name" value="sbcd"/>
    <property type="match status" value="1"/>
</dbReference>
<evidence type="ECO:0000259" key="8">
    <source>
        <dbReference type="Pfam" id="PF00149"/>
    </source>
</evidence>